<dbReference type="InterPro" id="IPR012147">
    <property type="entry name" value="P_Ac_Bu_trans"/>
</dbReference>
<name>A0ABT1NIS3_9FIRM</name>
<organism evidence="5 6">
    <name type="scientific">Lutispora saccharofermentans</name>
    <dbReference type="NCBI Taxonomy" id="3024236"/>
    <lineage>
        <taxon>Bacteria</taxon>
        <taxon>Bacillati</taxon>
        <taxon>Bacillota</taxon>
        <taxon>Clostridia</taxon>
        <taxon>Lutisporales</taxon>
        <taxon>Lutisporaceae</taxon>
        <taxon>Lutispora</taxon>
    </lineage>
</organism>
<sequence>MIKSFEEIKSRLKDRTEKRKVAVACAQDEHTIEAVMDAYTNQILIPVLLGEREKIIKLLQGLNKSAEGMEIMDIGDPAECAQKAAELVNSGMVQGIMKGKIKTGAMMKVLLSKESNLRLGKPMSLLAFMEVPTYHKIFAITDVGLNTYPDLDQKRAILENAVDTFRRLGIDCPKVAVMAAVEHVNQKMQETVEADMLKQMNRNGELPHCIVEGPISYDLAVSEEAARIKDYDSPVAGDADIMLVPDIVAGNLLAKSLLYSGNARTAGIIVGAKAPIVITSRSATADDKYMSLALAALIGK</sequence>
<dbReference type="SUPFAM" id="SSF53659">
    <property type="entry name" value="Isocitrate/Isopropylmalate dehydrogenase-like"/>
    <property type="match status" value="1"/>
</dbReference>
<keyword evidence="3" id="KW-0012">Acyltransferase</keyword>
<dbReference type="Gene3D" id="3.40.718.10">
    <property type="entry name" value="Isopropylmalate Dehydrogenase"/>
    <property type="match status" value="1"/>
</dbReference>
<dbReference type="Proteomes" id="UP001651880">
    <property type="component" value="Unassembled WGS sequence"/>
</dbReference>
<keyword evidence="6" id="KW-1185">Reference proteome</keyword>
<dbReference type="EMBL" id="JAJEKE010000018">
    <property type="protein sequence ID" value="MCQ1531170.1"/>
    <property type="molecule type" value="Genomic_DNA"/>
</dbReference>
<evidence type="ECO:0000256" key="2">
    <source>
        <dbReference type="ARBA" id="ARBA00022679"/>
    </source>
</evidence>
<evidence type="ECO:0000313" key="5">
    <source>
        <dbReference type="EMBL" id="MCQ1531170.1"/>
    </source>
</evidence>
<dbReference type="PANTHER" id="PTHR43356">
    <property type="entry name" value="PHOSPHATE ACETYLTRANSFERASE"/>
    <property type="match status" value="1"/>
</dbReference>
<reference evidence="5 6" key="1">
    <citation type="submission" date="2021-10" db="EMBL/GenBank/DDBJ databases">
        <title>Lutispora strain m25 sp. nov., a thermophilic, non-spore-forming bacterium isolated from a lab-scale methanogenic bioreactor digesting anaerobic sludge.</title>
        <authorList>
            <person name="El Houari A."/>
            <person name="Mcdonald J."/>
        </authorList>
    </citation>
    <scope>NUCLEOTIDE SEQUENCE [LARGE SCALE GENOMIC DNA]</scope>
    <source>
        <strain evidence="6">m25</strain>
    </source>
</reference>
<keyword evidence="2" id="KW-0808">Transferase</keyword>
<dbReference type="InterPro" id="IPR050500">
    <property type="entry name" value="Phos_Acetyltrans/Butyryltrans"/>
</dbReference>
<evidence type="ECO:0000259" key="4">
    <source>
        <dbReference type="Pfam" id="PF01515"/>
    </source>
</evidence>
<protein>
    <submittedName>
        <fullName evidence="5">Bifunctional enoyl-CoA hydratase/phosphate acetyltransferase</fullName>
    </submittedName>
</protein>
<accession>A0ABT1NIS3</accession>
<evidence type="ECO:0000256" key="3">
    <source>
        <dbReference type="ARBA" id="ARBA00023315"/>
    </source>
</evidence>
<comment type="caution">
    <text evidence="5">The sequence shown here is derived from an EMBL/GenBank/DDBJ whole genome shotgun (WGS) entry which is preliminary data.</text>
</comment>
<comment type="similarity">
    <text evidence="1">Belongs to the phosphate acetyltransferase and butyryltransferase family.</text>
</comment>
<dbReference type="PANTHER" id="PTHR43356:SF2">
    <property type="entry name" value="PHOSPHATE ACETYLTRANSFERASE"/>
    <property type="match status" value="1"/>
</dbReference>
<feature type="domain" description="Phosphate acetyl/butaryl transferase" evidence="4">
    <location>
        <begin position="82"/>
        <end position="296"/>
    </location>
</feature>
<dbReference type="Pfam" id="PF01515">
    <property type="entry name" value="PTA_PTB"/>
    <property type="match status" value="1"/>
</dbReference>
<dbReference type="InterPro" id="IPR002505">
    <property type="entry name" value="PTA_PTB"/>
</dbReference>
<gene>
    <name evidence="5" type="ORF">LJD61_16710</name>
</gene>
<evidence type="ECO:0000256" key="1">
    <source>
        <dbReference type="ARBA" id="ARBA00005656"/>
    </source>
</evidence>
<dbReference type="RefSeq" id="WP_255228691.1">
    <property type="nucleotide sequence ID" value="NZ_JAJEKE010000018.1"/>
</dbReference>
<dbReference type="NCBIfam" id="NF006045">
    <property type="entry name" value="PRK08190.1"/>
    <property type="match status" value="1"/>
</dbReference>
<evidence type="ECO:0000313" key="6">
    <source>
        <dbReference type="Proteomes" id="UP001651880"/>
    </source>
</evidence>
<dbReference type="PIRSF" id="PIRSF000428">
    <property type="entry name" value="P_Ac_trans"/>
    <property type="match status" value="1"/>
</dbReference>
<proteinExistence type="inferred from homology"/>